<keyword evidence="2" id="KW-0378">Hydrolase</keyword>
<keyword evidence="2" id="KW-0540">Nuclease</keyword>
<evidence type="ECO:0000313" key="2">
    <source>
        <dbReference type="EMBL" id="MEE2060804.1"/>
    </source>
</evidence>
<keyword evidence="2" id="KW-0255">Endonuclease</keyword>
<sequence>MRDGGCAFPGGSTPPAWADAHHLRHWVDGGDTDLDNLVMLCGHHHRLMHHTDWEVELTEHLRPQFIPPASVDLFRTPIPGNRPDLVS</sequence>
<accession>A0ABU7LGW6</accession>
<comment type="caution">
    <text evidence="2">The sequence shown here is derived from an EMBL/GenBank/DDBJ whole genome shotgun (WGS) entry which is preliminary data.</text>
</comment>
<proteinExistence type="predicted"/>
<evidence type="ECO:0000259" key="1">
    <source>
        <dbReference type="Pfam" id="PF01844"/>
    </source>
</evidence>
<gene>
    <name evidence="2" type="ORF">Q7514_25110</name>
</gene>
<dbReference type="GO" id="GO:0004519">
    <property type="term" value="F:endonuclease activity"/>
    <property type="evidence" value="ECO:0007669"/>
    <property type="project" value="UniProtKB-KW"/>
</dbReference>
<protein>
    <submittedName>
        <fullName evidence="2">HNH endonuclease signature motif containing protein</fullName>
    </submittedName>
</protein>
<dbReference type="Pfam" id="PF01844">
    <property type="entry name" value="HNH"/>
    <property type="match status" value="1"/>
</dbReference>
<feature type="domain" description="HNH" evidence="1">
    <location>
        <begin position="18"/>
        <end position="49"/>
    </location>
</feature>
<dbReference type="CDD" id="cd00085">
    <property type="entry name" value="HNHc"/>
    <property type="match status" value="1"/>
</dbReference>
<dbReference type="Gene3D" id="1.10.30.50">
    <property type="match status" value="1"/>
</dbReference>
<evidence type="ECO:0000313" key="3">
    <source>
        <dbReference type="Proteomes" id="UP001336020"/>
    </source>
</evidence>
<dbReference type="EMBL" id="JAUTXY010000014">
    <property type="protein sequence ID" value="MEE2060804.1"/>
    <property type="molecule type" value="Genomic_DNA"/>
</dbReference>
<name>A0ABU7LGW6_9NOCA</name>
<keyword evidence="3" id="KW-1185">Reference proteome</keyword>
<organism evidence="2 3">
    <name type="scientific">Rhodococcus artemisiae</name>
    <dbReference type="NCBI Taxonomy" id="714159"/>
    <lineage>
        <taxon>Bacteria</taxon>
        <taxon>Bacillati</taxon>
        <taxon>Actinomycetota</taxon>
        <taxon>Actinomycetes</taxon>
        <taxon>Mycobacteriales</taxon>
        <taxon>Nocardiaceae</taxon>
        <taxon>Rhodococcus</taxon>
    </lineage>
</organism>
<dbReference type="InterPro" id="IPR002711">
    <property type="entry name" value="HNH"/>
</dbReference>
<dbReference type="InterPro" id="IPR003615">
    <property type="entry name" value="HNH_nuc"/>
</dbReference>
<reference evidence="2 3" key="1">
    <citation type="submission" date="2023-07" db="EMBL/GenBank/DDBJ databases">
        <authorList>
            <person name="Girao M."/>
            <person name="Carvalho M.F."/>
        </authorList>
    </citation>
    <scope>NUCLEOTIDE SEQUENCE [LARGE SCALE GENOMIC DNA]</scope>
    <source>
        <strain evidence="2 3">YIM65754</strain>
    </source>
</reference>
<dbReference type="Proteomes" id="UP001336020">
    <property type="component" value="Unassembled WGS sequence"/>
</dbReference>